<protein>
    <submittedName>
        <fullName evidence="20">Inner centromere protein</fullName>
    </submittedName>
</protein>
<feature type="region of interest" description="Disordered" evidence="17">
    <location>
        <begin position="769"/>
        <end position="810"/>
    </location>
</feature>
<dbReference type="Gene3D" id="1.20.5.3600">
    <property type="match status" value="1"/>
</dbReference>
<dbReference type="GO" id="GO:0005819">
    <property type="term" value="C:spindle"/>
    <property type="evidence" value="ECO:0007669"/>
    <property type="project" value="UniProtKB-SubCell"/>
</dbReference>
<dbReference type="GeneTree" id="ENSGT00730000111073"/>
<feature type="region of interest" description="Disordered" evidence="17">
    <location>
        <begin position="732"/>
        <end position="757"/>
    </location>
</feature>
<reference evidence="20" key="1">
    <citation type="submission" date="2018-03" db="EMBL/GenBank/DDBJ databases">
        <title>ARS-UCD1.2.</title>
        <authorList>
            <person name="Rosen B.D."/>
            <person name="Bickhart D.M."/>
            <person name="Koren S."/>
            <person name="Schnabel R.D."/>
            <person name="Hall R."/>
            <person name="Zimin A."/>
            <person name="Dreischer C."/>
            <person name="Schultheiss S."/>
            <person name="Schroeder S.G."/>
            <person name="Elsik C.G."/>
            <person name="Couldrey C."/>
            <person name="Liu G.E."/>
            <person name="Van Tassell C.P."/>
            <person name="Phillippy A.M."/>
            <person name="Smith T.P.L."/>
            <person name="Medrano J.F."/>
        </authorList>
    </citation>
    <scope>NUCLEOTIDE SEQUENCE [LARGE SCALE GENOMIC DNA]</scope>
    <source>
        <strain evidence="20">Hereford</strain>
    </source>
</reference>
<feature type="region of interest" description="Disordered" evidence="17">
    <location>
        <begin position="649"/>
        <end position="706"/>
    </location>
</feature>
<dbReference type="PANTHER" id="PTHR13142:SF1">
    <property type="entry name" value="INNER CENTROMERE PROTEIN"/>
    <property type="match status" value="1"/>
</dbReference>
<feature type="compositionally biased region" description="Polar residues" evidence="17">
    <location>
        <begin position="183"/>
        <end position="204"/>
    </location>
</feature>
<dbReference type="GO" id="GO:0000801">
    <property type="term" value="C:central element"/>
    <property type="evidence" value="ECO:0007669"/>
    <property type="project" value="Ensembl"/>
</dbReference>
<keyword evidence="13" id="KW-0206">Cytoskeleton</keyword>
<feature type="compositionally biased region" description="Polar residues" evidence="17">
    <location>
        <begin position="305"/>
        <end position="316"/>
    </location>
</feature>
<keyword evidence="16" id="KW-0137">Centromere</keyword>
<feature type="compositionally biased region" description="Acidic residues" evidence="17">
    <location>
        <begin position="450"/>
        <end position="462"/>
    </location>
</feature>
<dbReference type="AlphaFoldDB" id="A0AAA9TVV0"/>
<evidence type="ECO:0000256" key="16">
    <source>
        <dbReference type="ARBA" id="ARBA00023328"/>
    </source>
</evidence>
<dbReference type="GO" id="GO:0032133">
    <property type="term" value="C:chromosome passenger complex"/>
    <property type="evidence" value="ECO:0007669"/>
    <property type="project" value="Ensembl"/>
</dbReference>
<comment type="subcellular location">
    <subcellularLocation>
        <location evidence="4">Chromosome</location>
        <location evidence="4">Centromere</location>
        <location evidence="4">Kinetochore</location>
    </subcellularLocation>
    <subcellularLocation>
        <location evidence="2">Cytoplasm</location>
        <location evidence="2">Cytoskeleton</location>
        <location evidence="2">Spindle</location>
    </subcellularLocation>
    <subcellularLocation>
        <location evidence="3">Midbody</location>
    </subcellularLocation>
    <subcellularLocation>
        <location evidence="1">Nucleus</location>
    </subcellularLocation>
</comment>
<dbReference type="Pfam" id="PF03941">
    <property type="entry name" value="INCENP_ARK-bind"/>
    <property type="match status" value="1"/>
</dbReference>
<feature type="region of interest" description="Disordered" evidence="17">
    <location>
        <begin position="298"/>
        <end position="339"/>
    </location>
</feature>
<dbReference type="GO" id="GO:0000281">
    <property type="term" value="P:mitotic cytokinesis"/>
    <property type="evidence" value="ECO:0007669"/>
    <property type="project" value="Ensembl"/>
</dbReference>
<sequence>MGTTAQGPIHLLELCDQKLLEFVCNVDNKDMLWLEEIEEEAQRMFTREFSKEPELMPRTPSQKNRRKKRRISSTQDENRDPVRKRLSRRKTRSSQRISRHLRSKDKVEKLATVVGENGSVLQRVTRAAAAAAAASVATAPPSPTCRSPTVLTKNPKESPTQCQLVPAVEIGASERRSAEQHLNHLQSAQAPTSTLAPASHIPSSSDEDSTPQKAEAGRLESVTVSSLMTTPRDPKGRGAGAGRSASKLRIAAAAPGPQDSPSSPASPWRERVLAPLQPDNFSTPVGARVDRQSVRRSLIAPSSPGPQASLAQNRSPVSKEESTVRRSSRRIARKAAKEPTASARIICHSYLERLLNVEVPQKVSAPCSASSPKEEEPSKEAEPEEAAEPEVPKNNGGALQLRSTTNITLSPPSSQPAASSQEAETDQADGPKEPPQSVRRKRSYKQAVNELDEEQQLEDEELQPPRSKTPSPPCPSSKVVRPLRTFLHTVQRNQMLMTPTSTPHGNIMKSFIKRNTPLRVDPKEKERQRLENLRRKEEAEQLRRQKVEEDKRRRLEEVKLKREERLRKVLQARERVEQMKEEKKKQIEQKFAQIDEKTEKAKEERLAEEKARKKAAAKKMEEVEARRKQEEEARRLKWLQQEEEERRHQELLQKRREEEQERLRKAAEARRLAEQREQERQLAEQREQERKREQERLQAERELQEREKALRLQKERLQRELEEKKRKEEQQRLAEQRLQEEQEKKAKEAAAASNSLNVTVDVQSPACTSYQMTPQGHRAPPKINADDYGMDLNSDDSTDDEAHPRKPIPSWARGTQLSQAVIRQYYQPPDLLDLFGSLLQLDLEEIFQKSKPRYHKRTSSAVWNSPPLQGPQGPWQPGLQPEEALSQPAGRSTISASVCVCLSSSLLTYCPPAWYPVTEGLVRCI</sequence>
<evidence type="ECO:0000256" key="1">
    <source>
        <dbReference type="ARBA" id="ARBA00004123"/>
    </source>
</evidence>
<keyword evidence="12" id="KW-0995">Kinetochore</keyword>
<evidence type="ECO:0000259" key="19">
    <source>
        <dbReference type="Pfam" id="PF12178"/>
    </source>
</evidence>
<gene>
    <name evidence="20" type="primary">INCENP</name>
</gene>
<dbReference type="PANTHER" id="PTHR13142">
    <property type="entry name" value="INNER CENTROMERE PROTEIN"/>
    <property type="match status" value="1"/>
</dbReference>
<feature type="region of interest" description="Disordered" evidence="17">
    <location>
        <begin position="605"/>
        <end position="629"/>
    </location>
</feature>
<feature type="compositionally biased region" description="Basic and acidic residues" evidence="17">
    <location>
        <begin position="372"/>
        <end position="381"/>
    </location>
</feature>
<feature type="compositionally biased region" description="Basic and acidic residues" evidence="17">
    <location>
        <begin position="732"/>
        <end position="748"/>
    </location>
</feature>
<feature type="compositionally biased region" description="Low complexity" evidence="17">
    <location>
        <begin position="410"/>
        <end position="422"/>
    </location>
</feature>
<feature type="region of interest" description="Disordered" evidence="17">
    <location>
        <begin position="48"/>
        <end position="103"/>
    </location>
</feature>
<accession>A0AAA9TVV0</accession>
<keyword evidence="11" id="KW-0159">Chromosome partition</keyword>
<feature type="region of interest" description="Disordered" evidence="17">
    <location>
        <begin position="134"/>
        <end position="161"/>
    </location>
</feature>
<organism evidence="20 21">
    <name type="scientific">Bos taurus</name>
    <name type="common">Bovine</name>
    <dbReference type="NCBI Taxonomy" id="9913"/>
    <lineage>
        <taxon>Eukaryota</taxon>
        <taxon>Metazoa</taxon>
        <taxon>Chordata</taxon>
        <taxon>Craniata</taxon>
        <taxon>Vertebrata</taxon>
        <taxon>Euteleostomi</taxon>
        <taxon>Mammalia</taxon>
        <taxon>Eutheria</taxon>
        <taxon>Laurasiatheria</taxon>
        <taxon>Artiodactyla</taxon>
        <taxon>Ruminantia</taxon>
        <taxon>Pecora</taxon>
        <taxon>Bovidae</taxon>
        <taxon>Bovinae</taxon>
        <taxon>Bos</taxon>
    </lineage>
</organism>
<feature type="region of interest" description="Disordered" evidence="17">
    <location>
        <begin position="858"/>
        <end position="887"/>
    </location>
</feature>
<feature type="region of interest" description="Disordered" evidence="17">
    <location>
        <begin position="177"/>
        <end position="246"/>
    </location>
</feature>
<reference evidence="20" key="2">
    <citation type="submission" date="2025-08" db="UniProtKB">
        <authorList>
            <consortium name="Ensembl"/>
        </authorList>
    </citation>
    <scope>IDENTIFICATION</scope>
    <source>
        <strain evidence="20">Hereford</strain>
    </source>
</reference>
<dbReference type="GO" id="GO:0007059">
    <property type="term" value="P:chromosome segregation"/>
    <property type="evidence" value="ECO:0007669"/>
    <property type="project" value="UniProtKB-KW"/>
</dbReference>
<feature type="compositionally biased region" description="Low complexity" evidence="17">
    <location>
        <begin position="866"/>
        <end position="881"/>
    </location>
</feature>
<evidence type="ECO:0000256" key="3">
    <source>
        <dbReference type="ARBA" id="ARBA00004214"/>
    </source>
</evidence>
<keyword evidence="21" id="KW-1185">Reference proteome</keyword>
<feature type="domain" description="Inner centromere protein ARK-binding" evidence="18">
    <location>
        <begin position="791"/>
        <end position="847"/>
    </location>
</feature>
<dbReference type="Ensembl" id="ENSBTAT00000108756.2">
    <property type="protein sequence ID" value="ENSBTAP00000100726.2"/>
    <property type="gene ID" value="ENSBTAG00000050061.3"/>
</dbReference>
<keyword evidence="6" id="KW-0158">Chromosome</keyword>
<dbReference type="InterPro" id="IPR005635">
    <property type="entry name" value="Inner_centromere_prot_ARK-bd"/>
</dbReference>
<dbReference type="GO" id="GO:0140677">
    <property type="term" value="F:molecular function activator activity"/>
    <property type="evidence" value="ECO:0007669"/>
    <property type="project" value="Ensembl"/>
</dbReference>
<feature type="compositionally biased region" description="Basic and acidic residues" evidence="17">
    <location>
        <begin position="618"/>
        <end position="629"/>
    </location>
</feature>
<dbReference type="GO" id="GO:0010369">
    <property type="term" value="C:chromocenter"/>
    <property type="evidence" value="ECO:0007669"/>
    <property type="project" value="Ensembl"/>
</dbReference>
<feature type="region of interest" description="Disordered" evidence="17">
    <location>
        <begin position="365"/>
        <end position="482"/>
    </location>
</feature>
<evidence type="ECO:0000256" key="11">
    <source>
        <dbReference type="ARBA" id="ARBA00022829"/>
    </source>
</evidence>
<feature type="domain" description="Chromosome passenger complex (CPC) protein INCENP N-terminal" evidence="19">
    <location>
        <begin position="7"/>
        <end position="41"/>
    </location>
</feature>
<evidence type="ECO:0000256" key="8">
    <source>
        <dbReference type="ARBA" id="ARBA00022618"/>
    </source>
</evidence>
<dbReference type="GO" id="GO:0000800">
    <property type="term" value="C:lateral element"/>
    <property type="evidence" value="ECO:0007669"/>
    <property type="project" value="Ensembl"/>
</dbReference>
<dbReference type="GO" id="GO:0000776">
    <property type="term" value="C:kinetochore"/>
    <property type="evidence" value="ECO:0007669"/>
    <property type="project" value="UniProtKB-KW"/>
</dbReference>
<keyword evidence="9" id="KW-0493">Microtubule</keyword>
<evidence type="ECO:0000256" key="2">
    <source>
        <dbReference type="ARBA" id="ARBA00004186"/>
    </source>
</evidence>
<feature type="compositionally biased region" description="Polar residues" evidence="17">
    <location>
        <begin position="144"/>
        <end position="161"/>
    </location>
</feature>
<keyword evidence="15" id="KW-0131">Cell cycle</keyword>
<evidence type="ECO:0000259" key="18">
    <source>
        <dbReference type="Pfam" id="PF03941"/>
    </source>
</evidence>
<evidence type="ECO:0000256" key="6">
    <source>
        <dbReference type="ARBA" id="ARBA00022454"/>
    </source>
</evidence>
<dbReference type="GO" id="GO:0030496">
    <property type="term" value="C:midbody"/>
    <property type="evidence" value="ECO:0007669"/>
    <property type="project" value="UniProtKB-SubCell"/>
</dbReference>
<evidence type="ECO:0000313" key="21">
    <source>
        <dbReference type="Proteomes" id="UP000009136"/>
    </source>
</evidence>
<evidence type="ECO:0000256" key="13">
    <source>
        <dbReference type="ARBA" id="ARBA00023212"/>
    </source>
</evidence>
<keyword evidence="8" id="KW-0132">Cell division</keyword>
<keyword evidence="10" id="KW-0498">Mitosis</keyword>
<dbReference type="Pfam" id="PF12178">
    <property type="entry name" value="INCENP_N"/>
    <property type="match status" value="1"/>
</dbReference>
<dbReference type="GO" id="GO:0016604">
    <property type="term" value="C:nuclear body"/>
    <property type="evidence" value="ECO:0007669"/>
    <property type="project" value="Ensembl"/>
</dbReference>
<evidence type="ECO:0000256" key="17">
    <source>
        <dbReference type="SAM" id="MobiDB-lite"/>
    </source>
</evidence>
<keyword evidence="14" id="KW-0539">Nucleus</keyword>
<dbReference type="GO" id="GO:0005829">
    <property type="term" value="C:cytosol"/>
    <property type="evidence" value="ECO:0007669"/>
    <property type="project" value="Ensembl"/>
</dbReference>
<evidence type="ECO:0000256" key="15">
    <source>
        <dbReference type="ARBA" id="ARBA00023306"/>
    </source>
</evidence>
<evidence type="ECO:0000256" key="14">
    <source>
        <dbReference type="ARBA" id="ARBA00023242"/>
    </source>
</evidence>
<evidence type="ECO:0000313" key="20">
    <source>
        <dbReference type="Ensembl" id="ENSBTAP00000100726.2"/>
    </source>
</evidence>
<proteinExistence type="inferred from homology"/>
<name>A0AAA9TVV0_BOVIN</name>
<dbReference type="InterPro" id="IPR022006">
    <property type="entry name" value="INCENP_N"/>
</dbReference>
<comment type="similarity">
    <text evidence="5">Belongs to the INCENP family.</text>
</comment>
<evidence type="ECO:0000256" key="5">
    <source>
        <dbReference type="ARBA" id="ARBA00010042"/>
    </source>
</evidence>
<feature type="compositionally biased region" description="Basic residues" evidence="17">
    <location>
        <begin position="84"/>
        <end position="103"/>
    </location>
</feature>
<dbReference type="GO" id="GO:0005721">
    <property type="term" value="C:pericentric heterochromatin"/>
    <property type="evidence" value="ECO:0007669"/>
    <property type="project" value="Ensembl"/>
</dbReference>
<dbReference type="Proteomes" id="UP000009136">
    <property type="component" value="Chromosome 29"/>
</dbReference>
<evidence type="ECO:0000256" key="10">
    <source>
        <dbReference type="ARBA" id="ARBA00022776"/>
    </source>
</evidence>
<evidence type="ECO:0000256" key="4">
    <source>
        <dbReference type="ARBA" id="ARBA00004629"/>
    </source>
</evidence>
<evidence type="ECO:0000256" key="9">
    <source>
        <dbReference type="ARBA" id="ARBA00022701"/>
    </source>
</evidence>
<evidence type="ECO:0000256" key="12">
    <source>
        <dbReference type="ARBA" id="ARBA00022838"/>
    </source>
</evidence>
<dbReference type="GO" id="GO:0005874">
    <property type="term" value="C:microtubule"/>
    <property type="evidence" value="ECO:0007669"/>
    <property type="project" value="UniProtKB-KW"/>
</dbReference>
<reference evidence="20" key="3">
    <citation type="submission" date="2025-09" db="UniProtKB">
        <authorList>
            <consortium name="Ensembl"/>
        </authorList>
    </citation>
    <scope>IDENTIFICATION</scope>
    <source>
        <strain evidence="20">Hereford</strain>
    </source>
</reference>
<keyword evidence="7" id="KW-0963">Cytoplasm</keyword>
<dbReference type="Gene3D" id="1.20.5.2230">
    <property type="match status" value="1"/>
</dbReference>
<evidence type="ECO:0000256" key="7">
    <source>
        <dbReference type="ARBA" id="ARBA00022490"/>
    </source>
</evidence>